<dbReference type="GO" id="GO:0016787">
    <property type="term" value="F:hydrolase activity"/>
    <property type="evidence" value="ECO:0007669"/>
    <property type="project" value="UniProtKB-KW"/>
</dbReference>
<feature type="compositionally biased region" description="Basic and acidic residues" evidence="4">
    <location>
        <begin position="1249"/>
        <end position="1269"/>
    </location>
</feature>
<proteinExistence type="predicted"/>
<accession>A0AAI8VPB6</accession>
<dbReference type="InterPro" id="IPR000330">
    <property type="entry name" value="SNF2_N"/>
</dbReference>
<organism evidence="7 8">
    <name type="scientific">Anthostomella pinea</name>
    <dbReference type="NCBI Taxonomy" id="933095"/>
    <lineage>
        <taxon>Eukaryota</taxon>
        <taxon>Fungi</taxon>
        <taxon>Dikarya</taxon>
        <taxon>Ascomycota</taxon>
        <taxon>Pezizomycotina</taxon>
        <taxon>Sordariomycetes</taxon>
        <taxon>Xylariomycetidae</taxon>
        <taxon>Xylariales</taxon>
        <taxon>Xylariaceae</taxon>
        <taxon>Anthostomella</taxon>
    </lineage>
</organism>
<evidence type="ECO:0000256" key="2">
    <source>
        <dbReference type="ARBA" id="ARBA00022801"/>
    </source>
</evidence>
<dbReference type="Gene3D" id="3.40.50.10810">
    <property type="entry name" value="Tandem AAA-ATPase domain"/>
    <property type="match status" value="1"/>
</dbReference>
<keyword evidence="3" id="KW-0067">ATP-binding</keyword>
<evidence type="ECO:0000259" key="6">
    <source>
        <dbReference type="Pfam" id="PF24580"/>
    </source>
</evidence>
<feature type="compositionally biased region" description="Acidic residues" evidence="4">
    <location>
        <begin position="499"/>
        <end position="508"/>
    </location>
</feature>
<dbReference type="SUPFAM" id="SSF52540">
    <property type="entry name" value="P-loop containing nucleoside triphosphate hydrolases"/>
    <property type="match status" value="2"/>
</dbReference>
<evidence type="ECO:0000256" key="4">
    <source>
        <dbReference type="SAM" id="MobiDB-lite"/>
    </source>
</evidence>
<dbReference type="InterPro" id="IPR050628">
    <property type="entry name" value="SNF2_RAD54_helicase_TF"/>
</dbReference>
<dbReference type="GO" id="GO:0005524">
    <property type="term" value="F:ATP binding"/>
    <property type="evidence" value="ECO:0007669"/>
    <property type="project" value="UniProtKB-KW"/>
</dbReference>
<dbReference type="GO" id="GO:0005634">
    <property type="term" value="C:nucleus"/>
    <property type="evidence" value="ECO:0007669"/>
    <property type="project" value="TreeGrafter"/>
</dbReference>
<protein>
    <submittedName>
        <fullName evidence="7">Uu.00g136110.m01.CDS01</fullName>
    </submittedName>
</protein>
<feature type="domain" description="DUF7607" evidence="6">
    <location>
        <begin position="298"/>
        <end position="405"/>
    </location>
</feature>
<dbReference type="InterPro" id="IPR038718">
    <property type="entry name" value="SNF2-like_sf"/>
</dbReference>
<name>A0AAI8VPB6_9PEZI</name>
<evidence type="ECO:0000256" key="1">
    <source>
        <dbReference type="ARBA" id="ARBA00022741"/>
    </source>
</evidence>
<dbReference type="Gene3D" id="3.40.50.300">
    <property type="entry name" value="P-loop containing nucleotide triphosphate hydrolases"/>
    <property type="match status" value="1"/>
</dbReference>
<keyword evidence="1" id="KW-0547">Nucleotide-binding</keyword>
<dbReference type="InterPro" id="IPR056026">
    <property type="entry name" value="DUF7607"/>
</dbReference>
<feature type="region of interest" description="Disordered" evidence="4">
    <location>
        <begin position="1249"/>
        <end position="1281"/>
    </location>
</feature>
<feature type="region of interest" description="Disordered" evidence="4">
    <location>
        <begin position="397"/>
        <end position="508"/>
    </location>
</feature>
<reference evidence="7" key="1">
    <citation type="submission" date="2023-10" db="EMBL/GenBank/DDBJ databases">
        <authorList>
            <person name="Hackl T."/>
        </authorList>
    </citation>
    <scope>NUCLEOTIDE SEQUENCE</scope>
</reference>
<evidence type="ECO:0000313" key="7">
    <source>
        <dbReference type="EMBL" id="CAJ2508585.1"/>
    </source>
</evidence>
<sequence>MDDDPWDWGVERVVRELCSQNRTWRLPAPSSNLPPRLKTLLREQDANGHVILTSDEEVLFEVLGMKTLNHKATFRSALGQFRRLSPKYNRLELQYADTPAHDDSPSAAAAAESPATDKPPSKRRRINSEAILVEEKQPKDIAPQSTTAPHEPTKRRVRPQLVSRDGINRKQQPAKPYFNQAGLSNYNISHHDADSPDDQVREFTFQSENIPVGHRIQVHRLLRRAAYQHRPGASPPFRRWNKQPSDVVVPLSDPFDDDVLPLYGESDEEYDSETWKEIQEEQEERKNRQPHGNSLTAQAIEDILDEVIQRYEAEWWEEKEDDLRHNALDTWRSLREGSHRQSLCKISEDLRHLDERIAALRRQTATCPWSTRIELVRGAANLRPSVRDRLRTRWLQDLANQKHEPSRAVTSPPRRTGKAASTSFEDHSTDTGEDLSSDSEGIVQTHRRNATSRAPKTRSAAEPIKLAPREVVYISSDDESDDDQSSPASPDGNAVPVDNMDDDADEEGHQDEIENLGGQFANRTISNENWTSLCHLFQCQENITEHRPVGFKLTISAYQLHAVWWMVTQFPIRGVPGGCLGDEMGLGKTIEVLASFVIFALIKANHAEVQDFWKKSRTIDGRTHLPQNQEKMMDSVCPSQRVSPYGLLCPCVKSGQTYLVATMLASLPTICFAPPSSIHGWRREFEKLIDAGHPIMQHLHFSILHNDFKGDKTYYHTSDRVGQTMAEATRYYVNQRNQPECHLEGRKGLSNWFLLVSSSGAPGLRKAYNGKRVRYKAEDDTYHEGKVFTTNGLAATFVFFDEAHTYRGSLSNKTQPFALLKTITEKSWDPTVAFAISGSISAGGPGQLTNIVDHILRVKGEQQEGRPSIGGVTNVTELEDKKVDWNYLLQKHHIVKTKDKVDKRKKSISELMENLVPHVLMARRNVDTFRGQTIGDAGREIVVQRVVCNMVNGAGRNAFCKLTANVQAYVRKAFDERHNAWKVDGTRGPEPTQHSVELEFFGGEGAAAMKLGKGRSGIWTQLLRANVYPEVARLYLDKLVPEEDLERNSINRHGDKACLLVATDAGQNDLQRQLASSPFWPYLPQLMEQSSKFAQLCQYVNDMVAYRDRRPVAIDDPGPADGTNIRHMVVLSDTPVSSYITFMLLCVKFPKVKVMLINGRTRKVATEKTPEYGRREMIEDLMSDCTSKSRNKIIVSTYRICGTALNMQRANYCVMLEPACDAKEEAQAAARVNRRGQCMRPVTVRLHDERNLPETLKRSRHQNQDKMENWQEQGIPWDDYL</sequence>
<dbReference type="GO" id="GO:0008094">
    <property type="term" value="F:ATP-dependent activity, acting on DNA"/>
    <property type="evidence" value="ECO:0007669"/>
    <property type="project" value="TreeGrafter"/>
</dbReference>
<keyword evidence="8" id="KW-1185">Reference proteome</keyword>
<dbReference type="GO" id="GO:0006281">
    <property type="term" value="P:DNA repair"/>
    <property type="evidence" value="ECO:0007669"/>
    <property type="project" value="TreeGrafter"/>
</dbReference>
<dbReference type="InterPro" id="IPR027417">
    <property type="entry name" value="P-loop_NTPase"/>
</dbReference>
<evidence type="ECO:0000256" key="3">
    <source>
        <dbReference type="ARBA" id="ARBA00022840"/>
    </source>
</evidence>
<dbReference type="EMBL" id="CAUWAG010000012">
    <property type="protein sequence ID" value="CAJ2508585.1"/>
    <property type="molecule type" value="Genomic_DNA"/>
</dbReference>
<dbReference type="Pfam" id="PF00176">
    <property type="entry name" value="SNF2-rel_dom"/>
    <property type="match status" value="1"/>
</dbReference>
<keyword evidence="2" id="KW-0378">Hydrolase</keyword>
<gene>
    <name evidence="7" type="ORF">KHLLAP_LOCUS9053</name>
</gene>
<comment type="caution">
    <text evidence="7">The sequence shown here is derived from an EMBL/GenBank/DDBJ whole genome shotgun (WGS) entry which is preliminary data.</text>
</comment>
<feature type="compositionally biased region" description="Low complexity" evidence="4">
    <location>
        <begin position="105"/>
        <end position="114"/>
    </location>
</feature>
<dbReference type="Proteomes" id="UP001295740">
    <property type="component" value="Unassembled WGS sequence"/>
</dbReference>
<feature type="region of interest" description="Disordered" evidence="4">
    <location>
        <begin position="98"/>
        <end position="157"/>
    </location>
</feature>
<feature type="domain" description="SNF2 N-terminal" evidence="5">
    <location>
        <begin position="558"/>
        <end position="689"/>
    </location>
</feature>
<evidence type="ECO:0000313" key="8">
    <source>
        <dbReference type="Proteomes" id="UP001295740"/>
    </source>
</evidence>
<evidence type="ECO:0000259" key="5">
    <source>
        <dbReference type="Pfam" id="PF00176"/>
    </source>
</evidence>
<dbReference type="PANTHER" id="PTHR45626">
    <property type="entry name" value="TRANSCRIPTION TERMINATION FACTOR 2-RELATED"/>
    <property type="match status" value="1"/>
</dbReference>
<dbReference type="Pfam" id="PF24580">
    <property type="entry name" value="DUF7607"/>
    <property type="match status" value="1"/>
</dbReference>